<feature type="transmembrane region" description="Helical" evidence="1">
    <location>
        <begin position="418"/>
        <end position="440"/>
    </location>
</feature>
<organism evidence="2 3">
    <name type="scientific">Paenibacillus amylolyticus</name>
    <dbReference type="NCBI Taxonomy" id="1451"/>
    <lineage>
        <taxon>Bacteria</taxon>
        <taxon>Bacillati</taxon>
        <taxon>Bacillota</taxon>
        <taxon>Bacilli</taxon>
        <taxon>Bacillales</taxon>
        <taxon>Paenibacillaceae</taxon>
        <taxon>Paenibacillus</taxon>
    </lineage>
</organism>
<feature type="transmembrane region" description="Helical" evidence="1">
    <location>
        <begin position="135"/>
        <end position="162"/>
    </location>
</feature>
<reference evidence="2 3" key="1">
    <citation type="submission" date="2024-02" db="EMBL/GenBank/DDBJ databases">
        <title>Complete sequences of two Paenibacillus sp. strains and one Lysinibacillus strain isolated from the environment on STAA medium highlight biotechnological potential.</title>
        <authorList>
            <person name="Attere S.A."/>
            <person name="Piche L.C."/>
            <person name="Intertaglia L."/>
            <person name="Lami R."/>
            <person name="Charette S.J."/>
            <person name="Vincent A.T."/>
        </authorList>
    </citation>
    <scope>NUCLEOTIDE SEQUENCE [LARGE SCALE GENOMIC DNA]</scope>
    <source>
        <strain evidence="2 3">Y5S-7</strain>
    </source>
</reference>
<feature type="transmembrane region" description="Helical" evidence="1">
    <location>
        <begin position="339"/>
        <end position="356"/>
    </location>
</feature>
<dbReference type="EMBL" id="CP145892">
    <property type="protein sequence ID" value="WWP18087.1"/>
    <property type="molecule type" value="Genomic_DNA"/>
</dbReference>
<keyword evidence="1" id="KW-0812">Transmembrane</keyword>
<evidence type="ECO:0000313" key="3">
    <source>
        <dbReference type="Proteomes" id="UP001364764"/>
    </source>
</evidence>
<protein>
    <recommendedName>
        <fullName evidence="4">ABC transporter permease</fullName>
    </recommendedName>
</protein>
<gene>
    <name evidence="2" type="ORF">V6668_16325</name>
</gene>
<accession>A0ABD8AKH7</accession>
<feature type="transmembrane region" description="Helical" evidence="1">
    <location>
        <begin position="168"/>
        <end position="191"/>
    </location>
</feature>
<feature type="transmembrane region" description="Helical" evidence="1">
    <location>
        <begin position="368"/>
        <end position="390"/>
    </location>
</feature>
<keyword evidence="1" id="KW-1133">Transmembrane helix</keyword>
<dbReference type="AlphaFoldDB" id="A0ABD8AKH7"/>
<feature type="transmembrane region" description="Helical" evidence="1">
    <location>
        <begin position="96"/>
        <end position="115"/>
    </location>
</feature>
<dbReference type="Proteomes" id="UP001364764">
    <property type="component" value="Chromosome"/>
</dbReference>
<evidence type="ECO:0008006" key="4">
    <source>
        <dbReference type="Google" id="ProtNLM"/>
    </source>
</evidence>
<keyword evidence="1" id="KW-0472">Membrane</keyword>
<dbReference type="RefSeq" id="WP_338706127.1">
    <property type="nucleotide sequence ID" value="NZ_CP145892.1"/>
</dbReference>
<evidence type="ECO:0000256" key="1">
    <source>
        <dbReference type="SAM" id="Phobius"/>
    </source>
</evidence>
<sequence>MTGMISTISRIWQLQMITLVNRLIYFTQKLPFVGHLISEQTYAAFRTKRTIGAIAVILLFVAGLLESLLYFGGMFALPMLLWTEDVNRTEHFNLHLHMYFCISGVMAGVTSAKVLESNKMKYTSIRLMRIIPTKFMRATLFYRYTTFFFYQGIAMTLVAVLFKFSITHALLVVGMMTFWRVICEFLHLALFKWKGIILVQKTWATSLSMLLALTFAYLPFTKLNLPLFGSVIFDQPGLLILISLSGVICGYILLKHTDFTSAVRAVTNHADPLLNPEIRMADFQQRMVQSKEHDLSRPTSSNLHVNDQRTVEKNGYEQLHEIFVTRHTALLRAPFHRRLLAIIIIGILLPLLVLIFKDHLSLNSIERFSPLIIMVMLNLTVGSQICKALFYHVDKPLMRYPFYRQHAKKHFLLRFRSILRINLTLGSCLAAVISVSILVLTGGQDISLLLPIWVITIALAVFFSVHHLLLYYVIQPYTTELETNSPLFSFVNGLVSLSFVVAMFLGPTLWGLTAVITVLTLAYLSSAVFLVSKYAQNNFRVR</sequence>
<proteinExistence type="predicted"/>
<dbReference type="GeneID" id="93477064"/>
<evidence type="ECO:0000313" key="2">
    <source>
        <dbReference type="EMBL" id="WWP18087.1"/>
    </source>
</evidence>
<feature type="transmembrane region" description="Helical" evidence="1">
    <location>
        <begin position="452"/>
        <end position="474"/>
    </location>
</feature>
<feature type="transmembrane region" description="Helical" evidence="1">
    <location>
        <begin position="511"/>
        <end position="532"/>
    </location>
</feature>
<feature type="transmembrane region" description="Helical" evidence="1">
    <location>
        <begin position="51"/>
        <end position="76"/>
    </location>
</feature>
<name>A0ABD8AKH7_PAEAM</name>
<feature type="transmembrane region" description="Helical" evidence="1">
    <location>
        <begin position="486"/>
        <end position="505"/>
    </location>
</feature>
<feature type="transmembrane region" description="Helical" evidence="1">
    <location>
        <begin position="232"/>
        <end position="254"/>
    </location>
</feature>
<feature type="transmembrane region" description="Helical" evidence="1">
    <location>
        <begin position="203"/>
        <end position="220"/>
    </location>
</feature>